<dbReference type="GO" id="GO:0047617">
    <property type="term" value="F:fatty acyl-CoA hydrolase activity"/>
    <property type="evidence" value="ECO:0007669"/>
    <property type="project" value="InterPro"/>
</dbReference>
<evidence type="ECO:0000313" key="4">
    <source>
        <dbReference type="EMBL" id="VYT17033.1"/>
    </source>
</evidence>
<evidence type="ECO:0000256" key="2">
    <source>
        <dbReference type="ARBA" id="ARBA00022801"/>
    </source>
</evidence>
<dbReference type="NCBIfam" id="TIGR00369">
    <property type="entry name" value="unchar_dom_1"/>
    <property type="match status" value="1"/>
</dbReference>
<dbReference type="AlphaFoldDB" id="A0A6N2UJC6"/>
<organism evidence="4">
    <name type="scientific">Blautia hansenii</name>
    <name type="common">Ruminococcus hansenii</name>
    <dbReference type="NCBI Taxonomy" id="1322"/>
    <lineage>
        <taxon>Bacteria</taxon>
        <taxon>Bacillati</taxon>
        <taxon>Bacillota</taxon>
        <taxon>Clostridia</taxon>
        <taxon>Lachnospirales</taxon>
        <taxon>Lachnospiraceae</taxon>
        <taxon>Blautia</taxon>
    </lineage>
</organism>
<dbReference type="Gene3D" id="3.10.129.10">
    <property type="entry name" value="Hotdog Thioesterase"/>
    <property type="match status" value="1"/>
</dbReference>
<gene>
    <name evidence="4" type="ORF">BHLFYP23_00437</name>
</gene>
<dbReference type="InterPro" id="IPR003736">
    <property type="entry name" value="PAAI_dom"/>
</dbReference>
<dbReference type="CDD" id="cd03443">
    <property type="entry name" value="PaaI_thioesterase"/>
    <property type="match status" value="1"/>
</dbReference>
<name>A0A6N2UJC6_BLAHA</name>
<dbReference type="EMBL" id="CACRSY010000014">
    <property type="protein sequence ID" value="VYT17033.1"/>
    <property type="molecule type" value="Genomic_DNA"/>
</dbReference>
<dbReference type="PANTHER" id="PTHR21660:SF1">
    <property type="entry name" value="ACYL-COENZYME A THIOESTERASE 13"/>
    <property type="match status" value="1"/>
</dbReference>
<sequence length="144" mass="16150">MQQTMEQEIKKQMEMLYPNSPDHLYNKMQVEFYSCNYEKKSLTFRFPIQRWELNHMSTIHGGIIAAAIDTTCGAIVRNVSGSKIIPTINLNINYLSPGLPGDALLVTATADRAGRKVCNVHAVCRSEKNDKIIATATANFMILD</sequence>
<dbReference type="RefSeq" id="WP_156342476.1">
    <property type="nucleotide sequence ID" value="NZ_CACRSY010000014.1"/>
</dbReference>
<proteinExistence type="inferred from homology"/>
<evidence type="ECO:0000259" key="3">
    <source>
        <dbReference type="Pfam" id="PF03061"/>
    </source>
</evidence>
<keyword evidence="2" id="KW-0378">Hydrolase</keyword>
<reference evidence="4" key="1">
    <citation type="submission" date="2019-11" db="EMBL/GenBank/DDBJ databases">
        <authorList>
            <person name="Feng L."/>
        </authorList>
    </citation>
    <scope>NUCLEOTIDE SEQUENCE</scope>
    <source>
        <strain evidence="4">BhanseniiLFYP23</strain>
    </source>
</reference>
<comment type="similarity">
    <text evidence="1">Belongs to the thioesterase PaaI family.</text>
</comment>
<dbReference type="InterPro" id="IPR029069">
    <property type="entry name" value="HotDog_dom_sf"/>
</dbReference>
<accession>A0A6N2UJC6</accession>
<protein>
    <recommendedName>
        <fullName evidence="3">Thioesterase domain-containing protein</fullName>
    </recommendedName>
</protein>
<dbReference type="InterPro" id="IPR039298">
    <property type="entry name" value="ACOT13"/>
</dbReference>
<evidence type="ECO:0000256" key="1">
    <source>
        <dbReference type="ARBA" id="ARBA00008324"/>
    </source>
</evidence>
<dbReference type="SUPFAM" id="SSF54637">
    <property type="entry name" value="Thioesterase/thiol ester dehydrase-isomerase"/>
    <property type="match status" value="1"/>
</dbReference>
<dbReference type="InterPro" id="IPR006683">
    <property type="entry name" value="Thioestr_dom"/>
</dbReference>
<dbReference type="PANTHER" id="PTHR21660">
    <property type="entry name" value="THIOESTERASE SUPERFAMILY MEMBER-RELATED"/>
    <property type="match status" value="1"/>
</dbReference>
<dbReference type="Pfam" id="PF03061">
    <property type="entry name" value="4HBT"/>
    <property type="match status" value="1"/>
</dbReference>
<feature type="domain" description="Thioesterase" evidence="3">
    <location>
        <begin position="57"/>
        <end position="131"/>
    </location>
</feature>